<dbReference type="WBParaSite" id="Csp11.Scaffold629.g15700.t1">
    <property type="protein sequence ID" value="Csp11.Scaffold629.g15700.t1"/>
    <property type="gene ID" value="Csp11.Scaffold629.g15700"/>
</dbReference>
<reference evidence="7" key="1">
    <citation type="submission" date="2016-11" db="UniProtKB">
        <authorList>
            <consortium name="WormBaseParasite"/>
        </authorList>
    </citation>
    <scope>IDENTIFICATION</scope>
</reference>
<evidence type="ECO:0000256" key="4">
    <source>
        <dbReference type="PROSITE-ProRule" id="PRU00175"/>
    </source>
</evidence>
<dbReference type="PANTHER" id="PTHR47156:SF7">
    <property type="entry name" value="RING-TYPE DOMAIN-CONTAINING PROTEIN"/>
    <property type="match status" value="1"/>
</dbReference>
<dbReference type="STRING" id="1561998.A0A1I7U7Q9"/>
<accession>A0A1I7U7Q9</accession>
<dbReference type="SUPFAM" id="SSF57850">
    <property type="entry name" value="RING/U-box"/>
    <property type="match status" value="1"/>
</dbReference>
<dbReference type="InterPro" id="IPR052667">
    <property type="entry name" value="E3_ubiquitin-ligase_RING"/>
</dbReference>
<dbReference type="eggNOG" id="KOG4185">
    <property type="taxonomic scope" value="Eukaryota"/>
</dbReference>
<evidence type="ECO:0000256" key="3">
    <source>
        <dbReference type="ARBA" id="ARBA00022833"/>
    </source>
</evidence>
<protein>
    <submittedName>
        <fullName evidence="7">RING-type domain-containing protein</fullName>
    </submittedName>
</protein>
<dbReference type="InterPro" id="IPR001841">
    <property type="entry name" value="Znf_RING"/>
</dbReference>
<dbReference type="GO" id="GO:0008270">
    <property type="term" value="F:zinc ion binding"/>
    <property type="evidence" value="ECO:0007669"/>
    <property type="project" value="UniProtKB-KW"/>
</dbReference>
<keyword evidence="2 4" id="KW-0863">Zinc-finger</keyword>
<dbReference type="PROSITE" id="PS50089">
    <property type="entry name" value="ZF_RING_2"/>
    <property type="match status" value="1"/>
</dbReference>
<keyword evidence="1" id="KW-0479">Metal-binding</keyword>
<dbReference type="InterPro" id="IPR013083">
    <property type="entry name" value="Znf_RING/FYVE/PHD"/>
</dbReference>
<evidence type="ECO:0000313" key="7">
    <source>
        <dbReference type="WBParaSite" id="Csp11.Scaffold629.g15700.t1"/>
    </source>
</evidence>
<evidence type="ECO:0000256" key="1">
    <source>
        <dbReference type="ARBA" id="ARBA00022723"/>
    </source>
</evidence>
<dbReference type="PANTHER" id="PTHR47156">
    <property type="entry name" value="PROTEIN CBG20824"/>
    <property type="match status" value="1"/>
</dbReference>
<organism evidence="6 7">
    <name type="scientific">Caenorhabditis tropicalis</name>
    <dbReference type="NCBI Taxonomy" id="1561998"/>
    <lineage>
        <taxon>Eukaryota</taxon>
        <taxon>Metazoa</taxon>
        <taxon>Ecdysozoa</taxon>
        <taxon>Nematoda</taxon>
        <taxon>Chromadorea</taxon>
        <taxon>Rhabditida</taxon>
        <taxon>Rhabditina</taxon>
        <taxon>Rhabditomorpha</taxon>
        <taxon>Rhabditoidea</taxon>
        <taxon>Rhabditidae</taxon>
        <taxon>Peloderinae</taxon>
        <taxon>Caenorhabditis</taxon>
    </lineage>
</organism>
<dbReference type="Proteomes" id="UP000095282">
    <property type="component" value="Unplaced"/>
</dbReference>
<dbReference type="Gene3D" id="3.30.40.10">
    <property type="entry name" value="Zinc/RING finger domain, C3HC4 (zinc finger)"/>
    <property type="match status" value="1"/>
</dbReference>
<keyword evidence="3" id="KW-0862">Zinc</keyword>
<proteinExistence type="predicted"/>
<keyword evidence="6" id="KW-1185">Reference proteome</keyword>
<evidence type="ECO:0000259" key="5">
    <source>
        <dbReference type="PROSITE" id="PS50089"/>
    </source>
</evidence>
<dbReference type="PROSITE" id="PS00518">
    <property type="entry name" value="ZF_RING_1"/>
    <property type="match status" value="1"/>
</dbReference>
<dbReference type="InterPro" id="IPR017907">
    <property type="entry name" value="Znf_RING_CS"/>
</dbReference>
<evidence type="ECO:0000256" key="2">
    <source>
        <dbReference type="ARBA" id="ARBA00022771"/>
    </source>
</evidence>
<dbReference type="AlphaFoldDB" id="A0A1I7U7Q9"/>
<dbReference type="SMART" id="SM00184">
    <property type="entry name" value="RING"/>
    <property type="match status" value="1"/>
</dbReference>
<name>A0A1I7U7Q9_9PELO</name>
<dbReference type="Pfam" id="PF13639">
    <property type="entry name" value="zf-RING_2"/>
    <property type="match status" value="1"/>
</dbReference>
<feature type="domain" description="RING-type" evidence="5">
    <location>
        <begin position="51"/>
        <end position="95"/>
    </location>
</feature>
<evidence type="ECO:0000313" key="6">
    <source>
        <dbReference type="Proteomes" id="UP000095282"/>
    </source>
</evidence>
<sequence length="126" mass="14638">MLALVGTMYWIISEYGLVLDREPKAELIEVKVVSGFESLDEEESRYEELKCGICLRSYSSNWEELMPRMLRCGHTVCYGCAIQLGRNTIYCPFCRRCTPETSRNLPKNYTLIGLLEEIKRLESKKK</sequence>